<feature type="chain" id="PRO_5012345174" evidence="4">
    <location>
        <begin position="18"/>
        <end position="208"/>
    </location>
</feature>
<dbReference type="AlphaFoldDB" id="A0A1R3JXB5"/>
<feature type="signal peptide" evidence="4">
    <location>
        <begin position="1"/>
        <end position="17"/>
    </location>
</feature>
<keyword evidence="3" id="KW-0067">ATP-binding</keyword>
<dbReference type="PANTHER" id="PTHR11638">
    <property type="entry name" value="ATP-DEPENDENT CLP PROTEASE"/>
    <property type="match status" value="1"/>
</dbReference>
<keyword evidence="2" id="KW-0547">Nucleotide-binding</keyword>
<evidence type="ECO:0000313" key="7">
    <source>
        <dbReference type="Proteomes" id="UP000187203"/>
    </source>
</evidence>
<protein>
    <submittedName>
        <fullName evidence="6">Chaperone protein ClpC2, chloroplastic-like protein</fullName>
    </submittedName>
</protein>
<dbReference type="STRING" id="93759.A0A1R3JXB5"/>
<dbReference type="Pfam" id="PF17871">
    <property type="entry name" value="AAA_lid_9"/>
    <property type="match status" value="1"/>
</dbReference>
<evidence type="ECO:0000256" key="2">
    <source>
        <dbReference type="ARBA" id="ARBA00022741"/>
    </source>
</evidence>
<keyword evidence="4" id="KW-0732">Signal</keyword>
<keyword evidence="1" id="KW-0677">Repeat</keyword>
<dbReference type="Proteomes" id="UP000187203">
    <property type="component" value="Unassembled WGS sequence"/>
</dbReference>
<sequence>MPSFLLLSACGIHFGLQTSCGSSSRPLWIQSSSNQGEIEEEVKQSEGAIILFIDEIHTLIGSQAFDAANILKPALARREFQCIGALKNLFQAVELAEPSVEETIQTLKEFSKKFEAHHNVIYTDKALMVAAAAQLSHKNISEGFLPDKALDILDKAGARVQLLQEQKTPQEAQILMEENIKETVAFMTGISLEEESLEDSPKALEFGK</sequence>
<evidence type="ECO:0000256" key="4">
    <source>
        <dbReference type="SAM" id="SignalP"/>
    </source>
</evidence>
<dbReference type="InterPro" id="IPR027417">
    <property type="entry name" value="P-loop_NTPase"/>
</dbReference>
<gene>
    <name evidence="6" type="ORF">COLO4_13263</name>
</gene>
<evidence type="ECO:0000256" key="1">
    <source>
        <dbReference type="ARBA" id="ARBA00022737"/>
    </source>
</evidence>
<name>A0A1R3JXB5_9ROSI</name>
<evidence type="ECO:0000256" key="3">
    <source>
        <dbReference type="ARBA" id="ARBA00022840"/>
    </source>
</evidence>
<organism evidence="6 7">
    <name type="scientific">Corchorus olitorius</name>
    <dbReference type="NCBI Taxonomy" id="93759"/>
    <lineage>
        <taxon>Eukaryota</taxon>
        <taxon>Viridiplantae</taxon>
        <taxon>Streptophyta</taxon>
        <taxon>Embryophyta</taxon>
        <taxon>Tracheophyta</taxon>
        <taxon>Spermatophyta</taxon>
        <taxon>Magnoliopsida</taxon>
        <taxon>eudicotyledons</taxon>
        <taxon>Gunneridae</taxon>
        <taxon>Pentapetalae</taxon>
        <taxon>rosids</taxon>
        <taxon>malvids</taxon>
        <taxon>Malvales</taxon>
        <taxon>Malvaceae</taxon>
        <taxon>Grewioideae</taxon>
        <taxon>Apeibeae</taxon>
        <taxon>Corchorus</taxon>
    </lineage>
</organism>
<proteinExistence type="predicted"/>
<dbReference type="Gene3D" id="1.10.8.60">
    <property type="match status" value="1"/>
</dbReference>
<dbReference type="GO" id="GO:0005737">
    <property type="term" value="C:cytoplasm"/>
    <property type="evidence" value="ECO:0007669"/>
    <property type="project" value="TreeGrafter"/>
</dbReference>
<feature type="domain" description="ClpA/ClpB AAA lid" evidence="5">
    <location>
        <begin position="99"/>
        <end position="178"/>
    </location>
</feature>
<accession>A0A1R3JXB5</accession>
<dbReference type="Gene3D" id="3.40.50.300">
    <property type="entry name" value="P-loop containing nucleotide triphosphate hydrolases"/>
    <property type="match status" value="1"/>
</dbReference>
<dbReference type="GO" id="GO:0034605">
    <property type="term" value="P:cellular response to heat"/>
    <property type="evidence" value="ECO:0007669"/>
    <property type="project" value="TreeGrafter"/>
</dbReference>
<dbReference type="EMBL" id="AWUE01015133">
    <property type="protein sequence ID" value="OMO99475.1"/>
    <property type="molecule type" value="Genomic_DNA"/>
</dbReference>
<dbReference type="PANTHER" id="PTHR11638:SF155">
    <property type="entry name" value="CHAPERONE PROTEIN CLPC1, CHLOROPLASTIC-LIKE"/>
    <property type="match status" value="1"/>
</dbReference>
<dbReference type="InterPro" id="IPR050130">
    <property type="entry name" value="ClpA_ClpB"/>
</dbReference>
<dbReference type="GO" id="GO:0005524">
    <property type="term" value="F:ATP binding"/>
    <property type="evidence" value="ECO:0007669"/>
    <property type="project" value="UniProtKB-KW"/>
</dbReference>
<dbReference type="InterPro" id="IPR041546">
    <property type="entry name" value="ClpA/ClpB_AAA_lid"/>
</dbReference>
<dbReference type="GO" id="GO:0016887">
    <property type="term" value="F:ATP hydrolysis activity"/>
    <property type="evidence" value="ECO:0007669"/>
    <property type="project" value="TreeGrafter"/>
</dbReference>
<reference evidence="7" key="1">
    <citation type="submission" date="2013-09" db="EMBL/GenBank/DDBJ databases">
        <title>Corchorus olitorius genome sequencing.</title>
        <authorList>
            <person name="Alam M."/>
            <person name="Haque M.S."/>
            <person name="Islam M.S."/>
            <person name="Emdad E.M."/>
            <person name="Islam M.M."/>
            <person name="Ahmed B."/>
            <person name="Halim A."/>
            <person name="Hossen Q.M.M."/>
            <person name="Hossain M.Z."/>
            <person name="Ahmed R."/>
            <person name="Khan M.M."/>
            <person name="Islam R."/>
            <person name="Rashid M.M."/>
            <person name="Khan S.A."/>
            <person name="Rahman M.S."/>
            <person name="Alam M."/>
            <person name="Yahiya A.S."/>
            <person name="Khan M.S."/>
            <person name="Azam M.S."/>
            <person name="Haque T."/>
            <person name="Lashkar M.Z.H."/>
            <person name="Akhand A.I."/>
            <person name="Morshed G."/>
            <person name="Roy S."/>
            <person name="Uddin K.S."/>
            <person name="Rabeya T."/>
            <person name="Hossain A.S."/>
            <person name="Chowdhury A."/>
            <person name="Snigdha A.R."/>
            <person name="Mortoza M.S."/>
            <person name="Matin S.A."/>
            <person name="Hoque S.M.E."/>
            <person name="Islam M.K."/>
            <person name="Roy D.K."/>
            <person name="Haider R."/>
            <person name="Moosa M.M."/>
            <person name="Elias S.M."/>
            <person name="Hasan A.M."/>
            <person name="Jahan S."/>
            <person name="Shafiuddin M."/>
            <person name="Mahmood N."/>
            <person name="Shommy N.S."/>
        </authorList>
    </citation>
    <scope>NUCLEOTIDE SEQUENCE [LARGE SCALE GENOMIC DNA]</scope>
    <source>
        <strain evidence="7">cv. O-4</strain>
    </source>
</reference>
<keyword evidence="7" id="KW-1185">Reference proteome</keyword>
<evidence type="ECO:0000313" key="6">
    <source>
        <dbReference type="EMBL" id="OMO99475.1"/>
    </source>
</evidence>
<dbReference type="SUPFAM" id="SSF52540">
    <property type="entry name" value="P-loop containing nucleoside triphosphate hydrolases"/>
    <property type="match status" value="1"/>
</dbReference>
<dbReference type="OrthoDB" id="47330at2759"/>
<comment type="caution">
    <text evidence="6">The sequence shown here is derived from an EMBL/GenBank/DDBJ whole genome shotgun (WGS) entry which is preliminary data.</text>
</comment>
<evidence type="ECO:0000259" key="5">
    <source>
        <dbReference type="Pfam" id="PF17871"/>
    </source>
</evidence>